<gene>
    <name evidence="6" type="ORF">RM529_11250</name>
</gene>
<dbReference type="PANTHER" id="PTHR43547:SF2">
    <property type="entry name" value="HYBRID SIGNAL TRANSDUCTION HISTIDINE KINASE C"/>
    <property type="match status" value="1"/>
</dbReference>
<proteinExistence type="predicted"/>
<sequence>MKKIFQRFYRVETKNKDTYSGFGIRLYLSQEIIKRHQGRVTVNSETVEGSEFIFEIPCINKKTMAKILIVDDDASIGYMIRDILEFKEHEVTLSQKPLETKENILKNDIELVLLDKLISGVDGTEVCSKLKNDQEVSQVPVIMMSALHNAAEDCKNAGAVDFISKPFDMETLLSRIENVLQSKAESDT</sequence>
<name>A0ABU3CWY5_9FLAO</name>
<accession>A0ABU3CWY5</accession>
<reference evidence="6 7" key="1">
    <citation type="submission" date="2023-09" db="EMBL/GenBank/DDBJ databases">
        <authorList>
            <person name="Rey-Velasco X."/>
        </authorList>
    </citation>
    <scope>NUCLEOTIDE SEQUENCE [LARGE SCALE GENOMIC DNA]</scope>
    <source>
        <strain evidence="6 7">F297</strain>
    </source>
</reference>
<dbReference type="Gene3D" id="3.30.565.10">
    <property type="entry name" value="Histidine kinase-like ATPase, C-terminal domain"/>
    <property type="match status" value="1"/>
</dbReference>
<dbReference type="Proteomes" id="UP001248819">
    <property type="component" value="Unassembled WGS sequence"/>
</dbReference>
<evidence type="ECO:0000313" key="6">
    <source>
        <dbReference type="EMBL" id="MDT0650727.1"/>
    </source>
</evidence>
<feature type="domain" description="Response regulatory" evidence="5">
    <location>
        <begin position="66"/>
        <end position="180"/>
    </location>
</feature>
<dbReference type="PRINTS" id="PR00344">
    <property type="entry name" value="BCTRLSENSOR"/>
</dbReference>
<dbReference type="EC" id="2.7.13.3" evidence="2"/>
<keyword evidence="3 4" id="KW-0597">Phosphoprotein</keyword>
<dbReference type="RefSeq" id="WP_311484896.1">
    <property type="nucleotide sequence ID" value="NZ_JAVRHP010000057.1"/>
</dbReference>
<dbReference type="SUPFAM" id="SSF55874">
    <property type="entry name" value="ATPase domain of HSP90 chaperone/DNA topoisomerase II/histidine kinase"/>
    <property type="match status" value="1"/>
</dbReference>
<evidence type="ECO:0000256" key="1">
    <source>
        <dbReference type="ARBA" id="ARBA00000085"/>
    </source>
</evidence>
<dbReference type="SUPFAM" id="SSF52172">
    <property type="entry name" value="CheY-like"/>
    <property type="match status" value="1"/>
</dbReference>
<evidence type="ECO:0000256" key="2">
    <source>
        <dbReference type="ARBA" id="ARBA00012438"/>
    </source>
</evidence>
<dbReference type="InterPro" id="IPR011006">
    <property type="entry name" value="CheY-like_superfamily"/>
</dbReference>
<evidence type="ECO:0000313" key="7">
    <source>
        <dbReference type="Proteomes" id="UP001248819"/>
    </source>
</evidence>
<dbReference type="Pfam" id="PF00072">
    <property type="entry name" value="Response_reg"/>
    <property type="match status" value="1"/>
</dbReference>
<evidence type="ECO:0000256" key="3">
    <source>
        <dbReference type="ARBA" id="ARBA00022553"/>
    </source>
</evidence>
<protein>
    <recommendedName>
        <fullName evidence="2">histidine kinase</fullName>
        <ecNumber evidence="2">2.7.13.3</ecNumber>
    </recommendedName>
</protein>
<dbReference type="InterPro" id="IPR003594">
    <property type="entry name" value="HATPase_dom"/>
</dbReference>
<keyword evidence="7" id="KW-1185">Reference proteome</keyword>
<dbReference type="Gene3D" id="3.40.50.2300">
    <property type="match status" value="1"/>
</dbReference>
<comment type="caution">
    <text evidence="6">The sequence shown here is derived from an EMBL/GenBank/DDBJ whole genome shotgun (WGS) entry which is preliminary data.</text>
</comment>
<dbReference type="InterPro" id="IPR036890">
    <property type="entry name" value="HATPase_C_sf"/>
</dbReference>
<evidence type="ECO:0000259" key="5">
    <source>
        <dbReference type="PROSITE" id="PS50110"/>
    </source>
</evidence>
<dbReference type="PANTHER" id="PTHR43547">
    <property type="entry name" value="TWO-COMPONENT HISTIDINE KINASE"/>
    <property type="match status" value="1"/>
</dbReference>
<evidence type="ECO:0000256" key="4">
    <source>
        <dbReference type="PROSITE-ProRule" id="PRU00169"/>
    </source>
</evidence>
<dbReference type="Pfam" id="PF02518">
    <property type="entry name" value="HATPase_c"/>
    <property type="match status" value="1"/>
</dbReference>
<dbReference type="SMART" id="SM00448">
    <property type="entry name" value="REC"/>
    <property type="match status" value="1"/>
</dbReference>
<dbReference type="PROSITE" id="PS50110">
    <property type="entry name" value="RESPONSE_REGULATORY"/>
    <property type="match status" value="1"/>
</dbReference>
<feature type="modified residue" description="4-aspartylphosphate" evidence="4">
    <location>
        <position position="115"/>
    </location>
</feature>
<dbReference type="InterPro" id="IPR001789">
    <property type="entry name" value="Sig_transdc_resp-reg_receiver"/>
</dbReference>
<dbReference type="InterPro" id="IPR004358">
    <property type="entry name" value="Sig_transdc_His_kin-like_C"/>
</dbReference>
<comment type="catalytic activity">
    <reaction evidence="1">
        <text>ATP + protein L-histidine = ADP + protein N-phospho-L-histidine.</text>
        <dbReference type="EC" id="2.7.13.3"/>
    </reaction>
</comment>
<dbReference type="EMBL" id="JAVRHP010000057">
    <property type="protein sequence ID" value="MDT0650727.1"/>
    <property type="molecule type" value="Genomic_DNA"/>
</dbReference>
<organism evidence="6 7">
    <name type="scientific">Autumnicola edwardsiae</name>
    <dbReference type="NCBI Taxonomy" id="3075594"/>
    <lineage>
        <taxon>Bacteria</taxon>
        <taxon>Pseudomonadati</taxon>
        <taxon>Bacteroidota</taxon>
        <taxon>Flavobacteriia</taxon>
        <taxon>Flavobacteriales</taxon>
        <taxon>Flavobacteriaceae</taxon>
        <taxon>Autumnicola</taxon>
    </lineage>
</organism>